<evidence type="ECO:0000313" key="9">
    <source>
        <dbReference type="EMBL" id="KAF5334011.1"/>
    </source>
</evidence>
<dbReference type="SUPFAM" id="SSF51905">
    <property type="entry name" value="FAD/NAD(P)-binding domain"/>
    <property type="match status" value="1"/>
</dbReference>
<dbReference type="PANTHER" id="PTHR11552">
    <property type="entry name" value="GLUCOSE-METHANOL-CHOLINE GMC OXIDOREDUCTASE"/>
    <property type="match status" value="1"/>
</dbReference>
<dbReference type="EMBL" id="JAACJM010000274">
    <property type="protein sequence ID" value="KAF5334011.1"/>
    <property type="molecule type" value="Genomic_DNA"/>
</dbReference>
<evidence type="ECO:0000256" key="6">
    <source>
        <dbReference type="SAM" id="SignalP"/>
    </source>
</evidence>
<feature type="active site" description="Proton acceptor" evidence="5">
    <location>
        <position position="539"/>
    </location>
</feature>
<feature type="signal peptide" evidence="6">
    <location>
        <begin position="1"/>
        <end position="20"/>
    </location>
</feature>
<protein>
    <submittedName>
        <fullName evidence="9">Uncharacterized protein</fullName>
    </submittedName>
</protein>
<gene>
    <name evidence="9" type="ORF">D9758_018633</name>
</gene>
<accession>A0A8H5C2V3</accession>
<evidence type="ECO:0000313" key="10">
    <source>
        <dbReference type="Proteomes" id="UP000559256"/>
    </source>
</evidence>
<dbReference type="SUPFAM" id="SSF54373">
    <property type="entry name" value="FAD-linked reductases, C-terminal domain"/>
    <property type="match status" value="1"/>
</dbReference>
<keyword evidence="6" id="KW-0732">Signal</keyword>
<evidence type="ECO:0000256" key="2">
    <source>
        <dbReference type="ARBA" id="ARBA00010790"/>
    </source>
</evidence>
<feature type="active site" description="Proton donor" evidence="5">
    <location>
        <position position="495"/>
    </location>
</feature>
<evidence type="ECO:0000259" key="8">
    <source>
        <dbReference type="Pfam" id="PF05199"/>
    </source>
</evidence>
<dbReference type="PANTHER" id="PTHR11552:SF147">
    <property type="entry name" value="CHOLINE DEHYDROGENASE, MITOCHONDRIAL"/>
    <property type="match status" value="1"/>
</dbReference>
<dbReference type="AlphaFoldDB" id="A0A8H5C2V3"/>
<evidence type="ECO:0000256" key="5">
    <source>
        <dbReference type="PIRSR" id="PIRSR000137-1"/>
    </source>
</evidence>
<dbReference type="Proteomes" id="UP000559256">
    <property type="component" value="Unassembled WGS sequence"/>
</dbReference>
<feature type="chain" id="PRO_5034138038" evidence="6">
    <location>
        <begin position="21"/>
        <end position="560"/>
    </location>
</feature>
<organism evidence="9 10">
    <name type="scientific">Tetrapyrgos nigripes</name>
    <dbReference type="NCBI Taxonomy" id="182062"/>
    <lineage>
        <taxon>Eukaryota</taxon>
        <taxon>Fungi</taxon>
        <taxon>Dikarya</taxon>
        <taxon>Basidiomycota</taxon>
        <taxon>Agaricomycotina</taxon>
        <taxon>Agaricomycetes</taxon>
        <taxon>Agaricomycetidae</taxon>
        <taxon>Agaricales</taxon>
        <taxon>Marasmiineae</taxon>
        <taxon>Marasmiaceae</taxon>
        <taxon>Tetrapyrgos</taxon>
    </lineage>
</organism>
<keyword evidence="4" id="KW-0274">FAD</keyword>
<keyword evidence="3" id="KW-0285">Flavoprotein</keyword>
<sequence>MRNISQVAFLLFVSASVARAAIFRSPSELPKGVEYDYVIVGGGVAGSVLANRLTEDANATVLVLEAGDLIPHIPFFTTRMPHLRSPSWDKRRQHQLRTWFILGGSSAVNGMYYTRGSSEDFERLAAVTEDEGWNWDNIVPYFLKSEKFTPPADGHNTTGDFIPSAHNMGGSGRVAVSLPGFEQSLDNLVIQASQQLGGIFQFNEDQNSGKQLGIGWNTATIDISNRSSAAAAYLTPEDVARDNLHILVNARASRVLSVDGTTDIRSVEYAQDLDGPFFTVNATREVLITSGVFWHPCYTLEQRHWLCGIPTRIRNSASVGSSKCRNQTNIDEALDQWANERSGPLVDTLGNQLGFFRVNDSVLEQFGPDPASGPNSPHLELLAANGLFSPNPPAEGNFMSISINLVSAESRGSFLLNDTDRSPFASPIIDPQYLSTKFDKVALREGIKTAFQFLTAPVFQDYVLGFSGDLLNGTLPITDDLIDQYVAENTATSNHPIGTCSMSPKGAQWGVVDPDFRVKGARGLRIVDASTFPYNPSAHPMSVMYAMAERAADLIKADSS</sequence>
<name>A0A8H5C2V3_9AGAR</name>
<comment type="caution">
    <text evidence="9">The sequence shown here is derived from an EMBL/GenBank/DDBJ whole genome shotgun (WGS) entry which is preliminary data.</text>
</comment>
<dbReference type="OrthoDB" id="269227at2759"/>
<reference evidence="9 10" key="1">
    <citation type="journal article" date="2020" name="ISME J.">
        <title>Uncovering the hidden diversity of litter-decomposition mechanisms in mushroom-forming fungi.</title>
        <authorList>
            <person name="Floudas D."/>
            <person name="Bentzer J."/>
            <person name="Ahren D."/>
            <person name="Johansson T."/>
            <person name="Persson P."/>
            <person name="Tunlid A."/>
        </authorList>
    </citation>
    <scope>NUCLEOTIDE SEQUENCE [LARGE SCALE GENOMIC DNA]</scope>
    <source>
        <strain evidence="9 10">CBS 291.85</strain>
    </source>
</reference>
<feature type="domain" description="Glucose-methanol-choline oxidoreductase N-terminal" evidence="7">
    <location>
        <begin position="35"/>
        <end position="293"/>
    </location>
</feature>
<dbReference type="Pfam" id="PF05199">
    <property type="entry name" value="GMC_oxred_C"/>
    <property type="match status" value="1"/>
</dbReference>
<dbReference type="Pfam" id="PF00732">
    <property type="entry name" value="GMC_oxred_N"/>
    <property type="match status" value="1"/>
</dbReference>
<dbReference type="Gene3D" id="3.30.560.10">
    <property type="entry name" value="Glucose Oxidase, domain 3"/>
    <property type="match status" value="2"/>
</dbReference>
<evidence type="ECO:0000256" key="1">
    <source>
        <dbReference type="ARBA" id="ARBA00001974"/>
    </source>
</evidence>
<dbReference type="InterPro" id="IPR007867">
    <property type="entry name" value="GMC_OxRtase_C"/>
</dbReference>
<evidence type="ECO:0000259" key="7">
    <source>
        <dbReference type="Pfam" id="PF00732"/>
    </source>
</evidence>
<comment type="similarity">
    <text evidence="2">Belongs to the GMC oxidoreductase family.</text>
</comment>
<dbReference type="InterPro" id="IPR036188">
    <property type="entry name" value="FAD/NAD-bd_sf"/>
</dbReference>
<dbReference type="GO" id="GO:0050660">
    <property type="term" value="F:flavin adenine dinucleotide binding"/>
    <property type="evidence" value="ECO:0007669"/>
    <property type="project" value="InterPro"/>
</dbReference>
<proteinExistence type="inferred from homology"/>
<comment type="cofactor">
    <cofactor evidence="1">
        <name>FAD</name>
        <dbReference type="ChEBI" id="CHEBI:57692"/>
    </cofactor>
</comment>
<feature type="domain" description="Glucose-methanol-choline oxidoreductase C-terminal" evidence="8">
    <location>
        <begin position="409"/>
        <end position="548"/>
    </location>
</feature>
<evidence type="ECO:0000256" key="3">
    <source>
        <dbReference type="ARBA" id="ARBA00022630"/>
    </source>
</evidence>
<dbReference type="GO" id="GO:0016614">
    <property type="term" value="F:oxidoreductase activity, acting on CH-OH group of donors"/>
    <property type="evidence" value="ECO:0007669"/>
    <property type="project" value="InterPro"/>
</dbReference>
<dbReference type="InterPro" id="IPR012132">
    <property type="entry name" value="GMC_OxRdtase"/>
</dbReference>
<evidence type="ECO:0000256" key="4">
    <source>
        <dbReference type="ARBA" id="ARBA00022827"/>
    </source>
</evidence>
<dbReference type="PIRSF" id="PIRSF000137">
    <property type="entry name" value="Alcohol_oxidase"/>
    <property type="match status" value="1"/>
</dbReference>
<dbReference type="Gene3D" id="3.50.50.60">
    <property type="entry name" value="FAD/NAD(P)-binding domain"/>
    <property type="match status" value="2"/>
</dbReference>
<dbReference type="InterPro" id="IPR000172">
    <property type="entry name" value="GMC_OxRdtase_N"/>
</dbReference>
<keyword evidence="10" id="KW-1185">Reference proteome</keyword>